<dbReference type="AlphaFoldDB" id="A0AAD7NLS3"/>
<keyword evidence="2" id="KW-1185">Reference proteome</keyword>
<accession>A0AAD7NLS3</accession>
<name>A0AAD7NLS3_9AGAR</name>
<evidence type="ECO:0000313" key="1">
    <source>
        <dbReference type="EMBL" id="KAJ7767173.1"/>
    </source>
</evidence>
<reference evidence="1" key="1">
    <citation type="submission" date="2023-03" db="EMBL/GenBank/DDBJ databases">
        <title>Massive genome expansion in bonnet fungi (Mycena s.s.) driven by repeated elements and novel gene families across ecological guilds.</title>
        <authorList>
            <consortium name="Lawrence Berkeley National Laboratory"/>
            <person name="Harder C.B."/>
            <person name="Miyauchi S."/>
            <person name="Viragh M."/>
            <person name="Kuo A."/>
            <person name="Thoen E."/>
            <person name="Andreopoulos B."/>
            <person name="Lu D."/>
            <person name="Skrede I."/>
            <person name="Drula E."/>
            <person name="Henrissat B."/>
            <person name="Morin E."/>
            <person name="Kohler A."/>
            <person name="Barry K."/>
            <person name="LaButti K."/>
            <person name="Morin E."/>
            <person name="Salamov A."/>
            <person name="Lipzen A."/>
            <person name="Mereny Z."/>
            <person name="Hegedus B."/>
            <person name="Baldrian P."/>
            <person name="Stursova M."/>
            <person name="Weitz H."/>
            <person name="Taylor A."/>
            <person name="Grigoriev I.V."/>
            <person name="Nagy L.G."/>
            <person name="Martin F."/>
            <person name="Kauserud H."/>
        </authorList>
    </citation>
    <scope>NUCLEOTIDE SEQUENCE</scope>
    <source>
        <strain evidence="1">CBHHK182m</strain>
    </source>
</reference>
<sequence>MLTAYAAFSPPITMDFFQQLPFLMFPASASALLLQNCQWAECGAPKRTQAMLSGVIGRTSNTQVEFHGFGLVPTHARVRTAILLCNPDRARPDSNLNPQKSKFSN</sequence>
<evidence type="ECO:0000313" key="2">
    <source>
        <dbReference type="Proteomes" id="UP001215598"/>
    </source>
</evidence>
<organism evidence="1 2">
    <name type="scientific">Mycena metata</name>
    <dbReference type="NCBI Taxonomy" id="1033252"/>
    <lineage>
        <taxon>Eukaryota</taxon>
        <taxon>Fungi</taxon>
        <taxon>Dikarya</taxon>
        <taxon>Basidiomycota</taxon>
        <taxon>Agaricomycotina</taxon>
        <taxon>Agaricomycetes</taxon>
        <taxon>Agaricomycetidae</taxon>
        <taxon>Agaricales</taxon>
        <taxon>Marasmiineae</taxon>
        <taxon>Mycenaceae</taxon>
        <taxon>Mycena</taxon>
    </lineage>
</organism>
<comment type="caution">
    <text evidence="1">The sequence shown here is derived from an EMBL/GenBank/DDBJ whole genome shotgun (WGS) entry which is preliminary data.</text>
</comment>
<dbReference type="Proteomes" id="UP001215598">
    <property type="component" value="Unassembled WGS sequence"/>
</dbReference>
<protein>
    <submittedName>
        <fullName evidence="1">Uncharacterized protein</fullName>
    </submittedName>
</protein>
<dbReference type="EMBL" id="JARKIB010000022">
    <property type="protein sequence ID" value="KAJ7767173.1"/>
    <property type="molecule type" value="Genomic_DNA"/>
</dbReference>
<proteinExistence type="predicted"/>
<gene>
    <name evidence="1" type="ORF">B0H16DRAFT_352210</name>
</gene>